<keyword evidence="2" id="KW-0732">Signal</keyword>
<feature type="transmembrane region" description="Helical" evidence="1">
    <location>
        <begin position="138"/>
        <end position="156"/>
    </location>
</feature>
<protein>
    <recommendedName>
        <fullName evidence="5">DUF1440 domain-containing protein</fullName>
    </recommendedName>
</protein>
<dbReference type="RefSeq" id="WP_380759136.1">
    <property type="nucleotide sequence ID" value="NZ_JBHSRF010000057.1"/>
</dbReference>
<comment type="caution">
    <text evidence="3">The sequence shown here is derived from an EMBL/GenBank/DDBJ whole genome shotgun (WGS) entry which is preliminary data.</text>
</comment>
<keyword evidence="4" id="KW-1185">Reference proteome</keyword>
<evidence type="ECO:0000256" key="2">
    <source>
        <dbReference type="SAM" id="SignalP"/>
    </source>
</evidence>
<evidence type="ECO:0000256" key="1">
    <source>
        <dbReference type="SAM" id="Phobius"/>
    </source>
</evidence>
<dbReference type="Proteomes" id="UP001596137">
    <property type="component" value="Unassembled WGS sequence"/>
</dbReference>
<organism evidence="3 4">
    <name type="scientific">Sphaerisporangium aureirubrum</name>
    <dbReference type="NCBI Taxonomy" id="1544736"/>
    <lineage>
        <taxon>Bacteria</taxon>
        <taxon>Bacillati</taxon>
        <taxon>Actinomycetota</taxon>
        <taxon>Actinomycetes</taxon>
        <taxon>Streptosporangiales</taxon>
        <taxon>Streptosporangiaceae</taxon>
        <taxon>Sphaerisporangium</taxon>
    </lineage>
</organism>
<feature type="signal peptide" evidence="2">
    <location>
        <begin position="1"/>
        <end position="23"/>
    </location>
</feature>
<keyword evidence="1" id="KW-1133">Transmembrane helix</keyword>
<feature type="transmembrane region" description="Helical" evidence="1">
    <location>
        <begin position="68"/>
        <end position="87"/>
    </location>
</feature>
<sequence length="160" mass="16129">MGKQRACGLVMAGLLAGAAGTTALNVVTYLDQAVRGRPASTLPDQVAERFAGMAGVPLGDEEKAPGRAQGLGGLLGIATGLAVGAAYGGLRAAVPRPPLLPAAAGLGAVVLVVGAVPMTAMGLTDPRTWGLVGWLSDLVPHLAYGLVTAFAFEVMTRRER</sequence>
<dbReference type="EMBL" id="JBHSRF010000057">
    <property type="protein sequence ID" value="MFC6085225.1"/>
    <property type="molecule type" value="Genomic_DNA"/>
</dbReference>
<keyword evidence="1" id="KW-0472">Membrane</keyword>
<evidence type="ECO:0000313" key="4">
    <source>
        <dbReference type="Proteomes" id="UP001596137"/>
    </source>
</evidence>
<keyword evidence="1" id="KW-0812">Transmembrane</keyword>
<evidence type="ECO:0000313" key="3">
    <source>
        <dbReference type="EMBL" id="MFC6085225.1"/>
    </source>
</evidence>
<feature type="chain" id="PRO_5046360698" description="DUF1440 domain-containing protein" evidence="2">
    <location>
        <begin position="24"/>
        <end position="160"/>
    </location>
</feature>
<accession>A0ABW1NPG0</accession>
<feature type="transmembrane region" description="Helical" evidence="1">
    <location>
        <begin position="99"/>
        <end position="118"/>
    </location>
</feature>
<evidence type="ECO:0008006" key="5">
    <source>
        <dbReference type="Google" id="ProtNLM"/>
    </source>
</evidence>
<gene>
    <name evidence="3" type="ORF">ACFP1K_28950</name>
</gene>
<proteinExistence type="predicted"/>
<name>A0ABW1NPG0_9ACTN</name>
<reference evidence="4" key="1">
    <citation type="journal article" date="2019" name="Int. J. Syst. Evol. Microbiol.">
        <title>The Global Catalogue of Microorganisms (GCM) 10K type strain sequencing project: providing services to taxonomists for standard genome sequencing and annotation.</title>
        <authorList>
            <consortium name="The Broad Institute Genomics Platform"/>
            <consortium name="The Broad Institute Genome Sequencing Center for Infectious Disease"/>
            <person name="Wu L."/>
            <person name="Ma J."/>
        </authorList>
    </citation>
    <scope>NUCLEOTIDE SEQUENCE [LARGE SCALE GENOMIC DNA]</scope>
    <source>
        <strain evidence="4">JCM 30346</strain>
    </source>
</reference>